<feature type="domain" description="Calcineurin-like phosphoesterase" evidence="6">
    <location>
        <begin position="6"/>
        <end position="292"/>
    </location>
</feature>
<dbReference type="Gene3D" id="3.60.21.10">
    <property type="match status" value="1"/>
</dbReference>
<feature type="region of interest" description="Disordered" evidence="5">
    <location>
        <begin position="422"/>
        <end position="441"/>
    </location>
</feature>
<dbReference type="InterPro" id="IPR029052">
    <property type="entry name" value="Metallo-depent_PP-like"/>
</dbReference>
<keyword evidence="8" id="KW-1185">Reference proteome</keyword>
<evidence type="ECO:0000256" key="2">
    <source>
        <dbReference type="ARBA" id="ARBA00022801"/>
    </source>
</evidence>
<evidence type="ECO:0000259" key="6">
    <source>
        <dbReference type="Pfam" id="PF00149"/>
    </source>
</evidence>
<comment type="similarity">
    <text evidence="4">Belongs to the cyclic nucleotide phosphodiesterase class-III family.</text>
</comment>
<sequence length="771" mass="86745">MAKALILHVTDPHFFEVEASPLFHDHKVTVTGLKQDSRQEIFGLTLELLSKRLQERKETLDAVIFTGDAQDRNSAGGHQELREQLLKHLAICGVRGDNIVATPGNHDVNRELPVDDKERFKEFMKTWRDNGAITPWIDGEENGDARKHRFEDPDKLFEIYPLNSSHWAQTTLTPSKAVSGLLPALQNRFDKKIDPAEFEQAYNELILPQLQKLASADIARVSPEQLDFVRNLIGQQNPKVRPLRIVALHHHLIAPSVGEEFRPFADITNLSLLRAFLRQNEIDIVVHGHKHVENLTYDYIYPNDGPLNLEPHRMMVISGGALDIRRGDSPLRLIRLSGMPGAPEVEVETIPLAVRGLNLEDGPRLKGRVWRTNHTVGGGPVIITGNDIDEVYSRAVRAAHEEAQGGMLIVHLDLEGPKTDERAKQLPFPHNYPDPDGEKPGDFGQDWVQSLVSWWQLSRSVLEERIPYIHGTRLERFAGKFNQMNRLIALLKQNKSTSRGIATLIDPTRDFTADGSKEDFASFCFIQFKWRSDGSGSRNLLDCIGYYRAQEFKHWWPINVAELRELQMQVANAVDGVPGRITTIAADARAVFTRTPGQVAVPTIDRWLDQAPEKLASLSMMLSGIPLPMEQGLARTWSEFLTDQQAAADASNYNPEGVPVAVDGLRMLERLISQFSSEDEHTTELRMTLRNLADQNERYEKSSRDRADYDKWAPAAAHYVKKLQALTNRTVAPPRAPKSRTTDRVESHANDASASKGGPLKPSGRPKTKTR</sequence>
<name>A0ABX7F3G1_9HYPH</name>
<accession>A0ABX7F3G1</accession>
<dbReference type="EMBL" id="CP032408">
    <property type="protein sequence ID" value="QRF54710.1"/>
    <property type="molecule type" value="Genomic_DNA"/>
</dbReference>
<keyword evidence="1" id="KW-0479">Metal-binding</keyword>
<evidence type="ECO:0000256" key="4">
    <source>
        <dbReference type="ARBA" id="ARBA00025742"/>
    </source>
</evidence>
<dbReference type="InterPro" id="IPR036926">
    <property type="entry name" value="Thymidate_synth/dCMP_Mease_sf"/>
</dbReference>
<dbReference type="Pfam" id="PF00149">
    <property type="entry name" value="Metallophos"/>
    <property type="match status" value="1"/>
</dbReference>
<dbReference type="InterPro" id="IPR050884">
    <property type="entry name" value="CNP_phosphodiesterase-III"/>
</dbReference>
<geneLocation type="plasmid" evidence="7 8">
    <name>p3</name>
</geneLocation>
<keyword evidence="7" id="KW-0614">Plasmid</keyword>
<evidence type="ECO:0000313" key="7">
    <source>
        <dbReference type="EMBL" id="QRF54710.1"/>
    </source>
</evidence>
<keyword evidence="2" id="KW-0378">Hydrolase</keyword>
<dbReference type="SUPFAM" id="SSF55831">
    <property type="entry name" value="Thymidylate synthase/dCMP hydroxymethylase"/>
    <property type="match status" value="1"/>
</dbReference>
<evidence type="ECO:0000313" key="8">
    <source>
        <dbReference type="Proteomes" id="UP000596351"/>
    </source>
</evidence>
<dbReference type="Proteomes" id="UP000596351">
    <property type="component" value="Plasmid p3"/>
</dbReference>
<dbReference type="InterPro" id="IPR004843">
    <property type="entry name" value="Calcineurin-like_PHP"/>
</dbReference>
<evidence type="ECO:0000256" key="5">
    <source>
        <dbReference type="SAM" id="MobiDB-lite"/>
    </source>
</evidence>
<protein>
    <recommendedName>
        <fullName evidence="6">Calcineurin-like phosphoesterase domain-containing protein</fullName>
    </recommendedName>
</protein>
<gene>
    <name evidence="7" type="ORF">D4A92_24600</name>
</gene>
<feature type="region of interest" description="Disordered" evidence="5">
    <location>
        <begin position="726"/>
        <end position="771"/>
    </location>
</feature>
<feature type="compositionally biased region" description="Basic and acidic residues" evidence="5">
    <location>
        <begin position="740"/>
        <end position="749"/>
    </location>
</feature>
<dbReference type="PANTHER" id="PTHR42988:SF2">
    <property type="entry name" value="CYCLIC NUCLEOTIDE PHOSPHODIESTERASE CBUA0032-RELATED"/>
    <property type="match status" value="1"/>
</dbReference>
<proteinExistence type="inferred from homology"/>
<dbReference type="SUPFAM" id="SSF56300">
    <property type="entry name" value="Metallo-dependent phosphatases"/>
    <property type="match status" value="1"/>
</dbReference>
<organism evidence="7 8">
    <name type="scientific">Rhizobium rosettiformans</name>
    <dbReference type="NCBI Taxonomy" id="1368430"/>
    <lineage>
        <taxon>Bacteria</taxon>
        <taxon>Pseudomonadati</taxon>
        <taxon>Pseudomonadota</taxon>
        <taxon>Alphaproteobacteria</taxon>
        <taxon>Hyphomicrobiales</taxon>
        <taxon>Rhizobiaceae</taxon>
        <taxon>Rhizobium/Agrobacterium group</taxon>
        <taxon>Rhizobium</taxon>
    </lineage>
</organism>
<reference evidence="7 8" key="1">
    <citation type="submission" date="2018-09" db="EMBL/GenBank/DDBJ databases">
        <title>Rhizobium sp. MAE2-X.</title>
        <authorList>
            <person name="Lee Y."/>
            <person name="Jeon C.O."/>
        </authorList>
    </citation>
    <scope>NUCLEOTIDE SEQUENCE [LARGE SCALE GENOMIC DNA]</scope>
    <source>
        <strain evidence="7 8">MAE2-X</strain>
        <plasmid evidence="7 8">p3</plasmid>
    </source>
</reference>
<evidence type="ECO:0000256" key="3">
    <source>
        <dbReference type="ARBA" id="ARBA00023004"/>
    </source>
</evidence>
<keyword evidence="3" id="KW-0408">Iron</keyword>
<dbReference type="PANTHER" id="PTHR42988">
    <property type="entry name" value="PHOSPHOHYDROLASE"/>
    <property type="match status" value="1"/>
</dbReference>
<dbReference type="Gene3D" id="3.30.572.10">
    <property type="entry name" value="Thymidylate synthase/dCMP hydroxymethylase domain"/>
    <property type="match status" value="1"/>
</dbReference>
<evidence type="ECO:0000256" key="1">
    <source>
        <dbReference type="ARBA" id="ARBA00022723"/>
    </source>
</evidence>
<dbReference type="RefSeq" id="WP_203021197.1">
    <property type="nucleotide sequence ID" value="NZ_CP032408.1"/>
</dbReference>